<comment type="caution">
    <text evidence="2">The sequence shown here is derived from an EMBL/GenBank/DDBJ whole genome shotgun (WGS) entry which is preliminary data.</text>
</comment>
<name>A0A9J5XWV9_SOLCO</name>
<protein>
    <submittedName>
        <fullName evidence="2">Uncharacterized protein</fullName>
    </submittedName>
</protein>
<dbReference type="EMBL" id="JACXVP010000008">
    <property type="protein sequence ID" value="KAG5591704.1"/>
    <property type="molecule type" value="Genomic_DNA"/>
</dbReference>
<dbReference type="Proteomes" id="UP000824120">
    <property type="component" value="Chromosome 8"/>
</dbReference>
<evidence type="ECO:0000313" key="3">
    <source>
        <dbReference type="Proteomes" id="UP000824120"/>
    </source>
</evidence>
<reference evidence="2 3" key="1">
    <citation type="submission" date="2020-09" db="EMBL/GenBank/DDBJ databases">
        <title>De no assembly of potato wild relative species, Solanum commersonii.</title>
        <authorList>
            <person name="Cho K."/>
        </authorList>
    </citation>
    <scope>NUCLEOTIDE SEQUENCE [LARGE SCALE GENOMIC DNA]</scope>
    <source>
        <strain evidence="2">LZ3.2</strain>
        <tissue evidence="2">Leaf</tissue>
    </source>
</reference>
<keyword evidence="3" id="KW-1185">Reference proteome</keyword>
<dbReference type="AlphaFoldDB" id="A0A9J5XWV9"/>
<proteinExistence type="predicted"/>
<evidence type="ECO:0000256" key="1">
    <source>
        <dbReference type="SAM" id="MobiDB-lite"/>
    </source>
</evidence>
<accession>A0A9J5XWV9</accession>
<sequence>MEPVGLDRPTNPFSRSNEPERSPLIFGYPKFQPNWSRPANSPIFKVKRAPEQVNFPILLIFVCYSPWTFGDLEFRCDFCQIFLWTFVKTLAMEPLWSQLVPTGEPDHFQGQTSPKAGKPLFLPIFRVLVHKFLVILKSNVLNQLVSTGKSAHLKGQISPEQIWIQLVPMGKPTHFLGQTSPRVGKPPILPIFHLLSQFVPTSKPSYFQGQMSPRAGQLPILPIFVCYSLWIFGDPEFRCDFYQNFSCTSVKTLTMEPVGPDGQNRIIFKLVPIGKSAHFEGQMIPRAGKPTILLIFVSIVHGFLVIQNFDTGKPTHFQGETSLRAELSSETSWSRRVNRPIFKVKRSPEQLLSQSIPTGKSAHFQGETSPIAGKPPVLPIFGVL</sequence>
<gene>
    <name evidence="2" type="ORF">H5410_042218</name>
</gene>
<evidence type="ECO:0000313" key="2">
    <source>
        <dbReference type="EMBL" id="KAG5591704.1"/>
    </source>
</evidence>
<feature type="region of interest" description="Disordered" evidence="1">
    <location>
        <begin position="1"/>
        <end position="21"/>
    </location>
</feature>
<organism evidence="2 3">
    <name type="scientific">Solanum commersonii</name>
    <name type="common">Commerson's wild potato</name>
    <name type="synonym">Commerson's nightshade</name>
    <dbReference type="NCBI Taxonomy" id="4109"/>
    <lineage>
        <taxon>Eukaryota</taxon>
        <taxon>Viridiplantae</taxon>
        <taxon>Streptophyta</taxon>
        <taxon>Embryophyta</taxon>
        <taxon>Tracheophyta</taxon>
        <taxon>Spermatophyta</taxon>
        <taxon>Magnoliopsida</taxon>
        <taxon>eudicotyledons</taxon>
        <taxon>Gunneridae</taxon>
        <taxon>Pentapetalae</taxon>
        <taxon>asterids</taxon>
        <taxon>lamiids</taxon>
        <taxon>Solanales</taxon>
        <taxon>Solanaceae</taxon>
        <taxon>Solanoideae</taxon>
        <taxon>Solaneae</taxon>
        <taxon>Solanum</taxon>
    </lineage>
</organism>